<comment type="caution">
    <text evidence="4">The sequence shown here is derived from an EMBL/GenBank/DDBJ whole genome shotgun (WGS) entry which is preliminary data.</text>
</comment>
<accession>A0A8H3FJG2</accession>
<organism evidence="4 5">
    <name type="scientific">Heterodermia speciosa</name>
    <dbReference type="NCBI Taxonomy" id="116794"/>
    <lineage>
        <taxon>Eukaryota</taxon>
        <taxon>Fungi</taxon>
        <taxon>Dikarya</taxon>
        <taxon>Ascomycota</taxon>
        <taxon>Pezizomycotina</taxon>
        <taxon>Lecanoromycetes</taxon>
        <taxon>OSLEUM clade</taxon>
        <taxon>Lecanoromycetidae</taxon>
        <taxon>Caliciales</taxon>
        <taxon>Physciaceae</taxon>
        <taxon>Heterodermia</taxon>
    </lineage>
</organism>
<dbReference type="InterPro" id="IPR000639">
    <property type="entry name" value="Epox_hydrolase-like"/>
</dbReference>
<evidence type="ECO:0000259" key="3">
    <source>
        <dbReference type="Pfam" id="PF00561"/>
    </source>
</evidence>
<protein>
    <recommendedName>
        <fullName evidence="3">AB hydrolase-1 domain-containing protein</fullName>
    </recommendedName>
</protein>
<evidence type="ECO:0000256" key="1">
    <source>
        <dbReference type="ARBA" id="ARBA00022801"/>
    </source>
</evidence>
<dbReference type="InterPro" id="IPR029058">
    <property type="entry name" value="AB_hydrolase_fold"/>
</dbReference>
<feature type="domain" description="AB hydrolase-1" evidence="3">
    <location>
        <begin position="67"/>
        <end position="326"/>
    </location>
</feature>
<dbReference type="AlphaFoldDB" id="A0A8H3FJG2"/>
<dbReference type="SUPFAM" id="SSF53474">
    <property type="entry name" value="alpha/beta-Hydrolases"/>
    <property type="match status" value="1"/>
</dbReference>
<dbReference type="PRINTS" id="PR00412">
    <property type="entry name" value="EPOXHYDRLASE"/>
</dbReference>
<dbReference type="PANTHER" id="PTHR43329">
    <property type="entry name" value="EPOXIDE HYDROLASE"/>
    <property type="match status" value="1"/>
</dbReference>
<gene>
    <name evidence="4" type="ORF">HETSPECPRED_006281</name>
</gene>
<name>A0A8H3FJG2_9LECA</name>
<dbReference type="EMBL" id="CAJPDS010000041">
    <property type="protein sequence ID" value="CAF9926247.1"/>
    <property type="molecule type" value="Genomic_DNA"/>
</dbReference>
<comment type="similarity">
    <text evidence="2">Belongs to the AB hydrolase superfamily. Epoxide hydrolase family.</text>
</comment>
<dbReference type="Pfam" id="PF00561">
    <property type="entry name" value="Abhydrolase_1"/>
    <property type="match status" value="1"/>
</dbReference>
<reference evidence="4" key="1">
    <citation type="submission" date="2021-03" db="EMBL/GenBank/DDBJ databases">
        <authorList>
            <person name="Tagirdzhanova G."/>
        </authorList>
    </citation>
    <scope>NUCLEOTIDE SEQUENCE</scope>
</reference>
<dbReference type="OrthoDB" id="408373at2759"/>
<dbReference type="Gene3D" id="3.40.50.1820">
    <property type="entry name" value="alpha/beta hydrolase"/>
    <property type="match status" value="1"/>
</dbReference>
<dbReference type="Proteomes" id="UP000664521">
    <property type="component" value="Unassembled WGS sequence"/>
</dbReference>
<evidence type="ECO:0000313" key="5">
    <source>
        <dbReference type="Proteomes" id="UP000664521"/>
    </source>
</evidence>
<proteinExistence type="inferred from homology"/>
<keyword evidence="5" id="KW-1185">Reference proteome</keyword>
<dbReference type="InterPro" id="IPR000073">
    <property type="entry name" value="AB_hydrolase_1"/>
</dbReference>
<dbReference type="GO" id="GO:0016787">
    <property type="term" value="F:hydrolase activity"/>
    <property type="evidence" value="ECO:0007669"/>
    <property type="project" value="UniProtKB-KW"/>
</dbReference>
<evidence type="ECO:0000313" key="4">
    <source>
        <dbReference type="EMBL" id="CAF9926247.1"/>
    </source>
</evidence>
<evidence type="ECO:0000256" key="2">
    <source>
        <dbReference type="ARBA" id="ARBA00038334"/>
    </source>
</evidence>
<keyword evidence="1" id="KW-0378">Hydrolase</keyword>
<sequence length="341" mass="38397">MSTTEIFKKFTPASLENWNHRFATITSPSASISLASSSPYTFRLHYVDVPAYSNRDTSHDTSKPKGTILLIHGFPQTWWQWRQVIGPFSDAGYRVILPDYRGAGNSQAPPSNAGFAGGKGGGYTKLVIADDLHNLVHNILGIHEKVHVVGHDIGAMVAHAYVSWFPEDSASLVWGDCPLPGSTFYEEFKKDQAVWHFTFHNVEDDLPERLVQGHERTYIRNFFDRLSVNVWGIPPGGEDEDVYVTAYSRPGAFRAAFDTYRTFEEDARENRELVQKKGKSKVPALGVSGDGSFNNARAEEQLKEFYEGVEVVSLKNSGHWIAEENPEEFFEKVLVWIQRHG</sequence>